<protein>
    <submittedName>
        <fullName evidence="1">Uncharacterized protein</fullName>
    </submittedName>
</protein>
<gene>
    <name evidence="1" type="ORF">OHU69_49435</name>
</gene>
<evidence type="ECO:0000313" key="1">
    <source>
        <dbReference type="EMBL" id="WTS18288.1"/>
    </source>
</evidence>
<accession>A0AAU1UM21</accession>
<dbReference type="EMBL" id="CP108195">
    <property type="protein sequence ID" value="WTS18288.1"/>
    <property type="molecule type" value="Genomic_DNA"/>
</dbReference>
<sequence length="174" mass="18623">MTTETLKTTTLPPSRPGLSWLPRPGTYTTAPGRCLVELTARLGPLTTLRRRLTADDATLTVASEPEDCVLSLKLTGPALGGEELSFVSTTIKPEAEGSRLRTAGELATGDTTVPSMPATVTWRIVERTDDSLLALGTTVVPYGPLRRTTGFTLSRTRPADRLRLLVAAEFTCPA</sequence>
<reference evidence="1" key="1">
    <citation type="submission" date="2022-10" db="EMBL/GenBank/DDBJ databases">
        <title>The complete genomes of actinobacterial strains from the NBC collection.</title>
        <authorList>
            <person name="Joergensen T.S."/>
            <person name="Alvarez Arevalo M."/>
            <person name="Sterndorff E.B."/>
            <person name="Faurdal D."/>
            <person name="Vuksanovic O."/>
            <person name="Mourched A.-S."/>
            <person name="Charusanti P."/>
            <person name="Shaw S."/>
            <person name="Blin K."/>
            <person name="Weber T."/>
        </authorList>
    </citation>
    <scope>NUCLEOTIDE SEQUENCE</scope>
    <source>
        <strain evidence="1">NBC_00119</strain>
    </source>
</reference>
<organism evidence="1">
    <name type="scientific">Streptomyces sp. NBC_00119</name>
    <dbReference type="NCBI Taxonomy" id="2975659"/>
    <lineage>
        <taxon>Bacteria</taxon>
        <taxon>Bacillati</taxon>
        <taxon>Actinomycetota</taxon>
        <taxon>Actinomycetes</taxon>
        <taxon>Kitasatosporales</taxon>
        <taxon>Streptomycetaceae</taxon>
        <taxon>Streptomyces</taxon>
    </lineage>
</organism>
<dbReference type="AlphaFoldDB" id="A0AAU1UM21"/>
<proteinExistence type="predicted"/>
<name>A0AAU1UM21_9ACTN</name>